<dbReference type="GO" id="GO:0003723">
    <property type="term" value="F:RNA binding"/>
    <property type="evidence" value="ECO:0007669"/>
    <property type="project" value="InterPro"/>
</dbReference>
<dbReference type="GO" id="GO:0000175">
    <property type="term" value="F:3'-5'-RNA exonuclease activity"/>
    <property type="evidence" value="ECO:0007669"/>
    <property type="project" value="TreeGrafter"/>
</dbReference>
<reference evidence="2 3" key="1">
    <citation type="journal article" name="Sci. Rep.">
        <title>Genome-scale phylogenetic analyses confirm Olpidium as the closest living zoosporic fungus to the non-flagellated, terrestrial fungi.</title>
        <authorList>
            <person name="Chang Y."/>
            <person name="Rochon D."/>
            <person name="Sekimoto S."/>
            <person name="Wang Y."/>
            <person name="Chovatia M."/>
            <person name="Sandor L."/>
            <person name="Salamov A."/>
            <person name="Grigoriev I.V."/>
            <person name="Stajich J.E."/>
            <person name="Spatafora J.W."/>
        </authorList>
    </citation>
    <scope>NUCLEOTIDE SEQUENCE [LARGE SCALE GENOMIC DNA]</scope>
    <source>
        <strain evidence="2">S191</strain>
    </source>
</reference>
<dbReference type="InterPro" id="IPR001900">
    <property type="entry name" value="RNase_II/R"/>
</dbReference>
<evidence type="ECO:0000313" key="2">
    <source>
        <dbReference type="EMBL" id="KAG5457254.1"/>
    </source>
</evidence>
<protein>
    <recommendedName>
        <fullName evidence="1">RNB domain-containing protein</fullName>
    </recommendedName>
</protein>
<accession>A0A8H8DG14</accession>
<proteinExistence type="predicted"/>
<dbReference type="GO" id="GO:0000932">
    <property type="term" value="C:P-body"/>
    <property type="evidence" value="ECO:0007669"/>
    <property type="project" value="TreeGrafter"/>
</dbReference>
<evidence type="ECO:0000259" key="1">
    <source>
        <dbReference type="Pfam" id="PF00773"/>
    </source>
</evidence>
<keyword evidence="3" id="KW-1185">Reference proteome</keyword>
<dbReference type="InterPro" id="IPR012340">
    <property type="entry name" value="NA-bd_OB-fold"/>
</dbReference>
<dbReference type="EMBL" id="JAEFCI010010367">
    <property type="protein sequence ID" value="KAG5457254.1"/>
    <property type="molecule type" value="Genomic_DNA"/>
</dbReference>
<feature type="non-terminal residue" evidence="2">
    <location>
        <position position="406"/>
    </location>
</feature>
<dbReference type="Proteomes" id="UP000673691">
    <property type="component" value="Unassembled WGS sequence"/>
</dbReference>
<organism evidence="2 3">
    <name type="scientific">Olpidium bornovanus</name>
    <dbReference type="NCBI Taxonomy" id="278681"/>
    <lineage>
        <taxon>Eukaryota</taxon>
        <taxon>Fungi</taxon>
        <taxon>Fungi incertae sedis</taxon>
        <taxon>Olpidiomycota</taxon>
        <taxon>Olpidiomycotina</taxon>
        <taxon>Olpidiomycetes</taxon>
        <taxon>Olpidiales</taxon>
        <taxon>Olpidiaceae</taxon>
        <taxon>Olpidium</taxon>
    </lineage>
</organism>
<comment type="caution">
    <text evidence="2">The sequence shown here is derived from an EMBL/GenBank/DDBJ whole genome shotgun (WGS) entry which is preliminary data.</text>
</comment>
<feature type="non-terminal residue" evidence="2">
    <location>
        <position position="1"/>
    </location>
</feature>
<dbReference type="OrthoDB" id="2285229at2759"/>
<gene>
    <name evidence="2" type="ORF">BJ554DRAFT_2783</name>
</gene>
<dbReference type="PANTHER" id="PTHR23355:SF65">
    <property type="entry name" value="EXORIBONUCLEASE CYT-4, PUTATIVE (AFU_ORTHOLOGUE AFUA_7G01550)-RELATED"/>
    <property type="match status" value="1"/>
</dbReference>
<dbReference type="PANTHER" id="PTHR23355">
    <property type="entry name" value="RIBONUCLEASE"/>
    <property type="match status" value="1"/>
</dbReference>
<dbReference type="Pfam" id="PF00773">
    <property type="entry name" value="RNB"/>
    <property type="match status" value="1"/>
</dbReference>
<dbReference type="SUPFAM" id="SSF50249">
    <property type="entry name" value="Nucleic acid-binding proteins"/>
    <property type="match status" value="1"/>
</dbReference>
<dbReference type="GO" id="GO:0006402">
    <property type="term" value="P:mRNA catabolic process"/>
    <property type="evidence" value="ECO:0007669"/>
    <property type="project" value="TreeGrafter"/>
</dbReference>
<evidence type="ECO:0000313" key="3">
    <source>
        <dbReference type="Proteomes" id="UP000673691"/>
    </source>
</evidence>
<dbReference type="InterPro" id="IPR050180">
    <property type="entry name" value="RNR_Ribonuclease"/>
</dbReference>
<sequence>NWDRSIFRNHDPEVNPVLETDEVALLKRYVNEGLSVFYRHVLLLDDAVRDLHKAAKSDEITPDMVARMVFGKPTTLERFATSLYMNDHRPSRYLKIRDPLFFKKFFVRPREETAFIEHLNEKVRTKHLDLISFLNKSAAILKFSDGLPGEKLPDFLRSPNAPAVQFTDADREFLTVMRMYLAHEDCPMKANPAATIVPAILKPLHRYDVIDGHAIADFLRRVGVFSPWEEWRSHDEVLRFKDEVGDDHAARLASSPPLSRSTTFVKVLEDMEVDAAGFYKRDACSSLRHDFGDLPAYAIDDASTCDIDDAVSFERDSRTGDAVIHVHIADPTAYLSPTSHISQTAQARMSSLYLADRVCHMLPSVLATGKLGLTGGGAGNASGKVSDFVITTTMRLAADGTLADVK</sequence>
<name>A0A8H8DG14_9FUNG</name>
<dbReference type="AlphaFoldDB" id="A0A8H8DG14"/>
<feature type="domain" description="RNB" evidence="1">
    <location>
        <begin position="288"/>
        <end position="404"/>
    </location>
</feature>